<keyword evidence="1" id="KW-0472">Membrane</keyword>
<sequence>MQDLGLIFSLVMVSVSGAVMLHFGYEFLGGSIPFTHFIAAALIAFAAYAFDRGIENREDESRQAEFRRLLLAAAISSVIVSFMLFPNPALLIPFLIAYLYTKGIRGYRLKGGIGVKNAVVAFTWTLGVLIFLGVFTLPALLLCGFFFTKSFVNTVIYDVRDIARDRMAGIATLPVLLTAPQLRLFLLSINLTAHAAALLGYFAGFFMGIRIIAISTIHSTLYILLYCNKFSCMRDVMVDGEWILYAGYMIFLDCLL</sequence>
<protein>
    <submittedName>
        <fullName evidence="2">Ubia prenyltransferase family protein</fullName>
    </submittedName>
</protein>
<feature type="transmembrane region" description="Helical" evidence="1">
    <location>
        <begin position="168"/>
        <end position="189"/>
    </location>
</feature>
<feature type="transmembrane region" description="Helical" evidence="1">
    <location>
        <begin position="201"/>
        <end position="227"/>
    </location>
</feature>
<evidence type="ECO:0000256" key="1">
    <source>
        <dbReference type="SAM" id="Phobius"/>
    </source>
</evidence>
<dbReference type="GO" id="GO:0016740">
    <property type="term" value="F:transferase activity"/>
    <property type="evidence" value="ECO:0007669"/>
    <property type="project" value="UniProtKB-KW"/>
</dbReference>
<feature type="transmembrane region" description="Helical" evidence="1">
    <location>
        <begin position="7"/>
        <end position="25"/>
    </location>
</feature>
<dbReference type="AlphaFoldDB" id="A0A0W8FJW6"/>
<keyword evidence="1" id="KW-1133">Transmembrane helix</keyword>
<feature type="transmembrane region" description="Helical" evidence="1">
    <location>
        <begin position="70"/>
        <end position="101"/>
    </location>
</feature>
<proteinExistence type="predicted"/>
<reference evidence="2" key="1">
    <citation type="journal article" date="2015" name="Proc. Natl. Acad. Sci. U.S.A.">
        <title>Networks of energetic and metabolic interactions define dynamics in microbial communities.</title>
        <authorList>
            <person name="Embree M."/>
            <person name="Liu J.K."/>
            <person name="Al-Bassam M.M."/>
            <person name="Zengler K."/>
        </authorList>
    </citation>
    <scope>NUCLEOTIDE SEQUENCE</scope>
</reference>
<accession>A0A0W8FJW6</accession>
<keyword evidence="2" id="KW-0808">Transferase</keyword>
<gene>
    <name evidence="2" type="ORF">ASZ90_009283</name>
</gene>
<comment type="caution">
    <text evidence="2">The sequence shown here is derived from an EMBL/GenBank/DDBJ whole genome shotgun (WGS) entry which is preliminary data.</text>
</comment>
<feature type="transmembrane region" description="Helical" evidence="1">
    <location>
        <begin position="121"/>
        <end position="147"/>
    </location>
</feature>
<keyword evidence="1" id="KW-0812">Transmembrane</keyword>
<name>A0A0W8FJW6_9ZZZZ</name>
<feature type="transmembrane region" description="Helical" evidence="1">
    <location>
        <begin position="31"/>
        <end position="50"/>
    </location>
</feature>
<organism evidence="2">
    <name type="scientific">hydrocarbon metagenome</name>
    <dbReference type="NCBI Taxonomy" id="938273"/>
    <lineage>
        <taxon>unclassified sequences</taxon>
        <taxon>metagenomes</taxon>
        <taxon>ecological metagenomes</taxon>
    </lineage>
</organism>
<dbReference type="EMBL" id="LNQE01001122">
    <property type="protein sequence ID" value="KUG20962.1"/>
    <property type="molecule type" value="Genomic_DNA"/>
</dbReference>
<evidence type="ECO:0000313" key="2">
    <source>
        <dbReference type="EMBL" id="KUG20962.1"/>
    </source>
</evidence>